<evidence type="ECO:0000313" key="3">
    <source>
        <dbReference type="Proteomes" id="UP001189429"/>
    </source>
</evidence>
<gene>
    <name evidence="2" type="ORF">PCOR1329_LOCUS84591</name>
</gene>
<protein>
    <submittedName>
        <fullName evidence="2">Uncharacterized protein</fullName>
    </submittedName>
</protein>
<accession>A0ABN9YF35</accession>
<sequence length="457" mass="49028">MARGQREPSVNEDAVDTQEFRNLLLELQDYRETSLGLVARHLQPAFQKKRVLCKAFYEPHTGRQGLAGNEASWPPDARIMTPKCPLQGLRWNIKQDAVAAEMKRQGAEGVDIKFCLNWHRNEFQNDGQLVKGVNTAGYPACSNDANSLAALIHLMVLEHLELIASPDGGMTVLGDVLADTPRQFQEPRATGGPSVGTESSEIASAAGAEAVAEGGAAPEAVEAPLDRVAASAAATSALLLPVAAEVSPHRCDLAFLADPSETERRILLAKGLKTKLDMASLRMETLDKMFGLPSPAFLATRAAASRLLAARVHDSDEEEKDKASRAKAADLLIEVFGQNLVDVSDFQHEAEQSGVTQCLTHYRGALANSFEASGMMFAGGVLRRWLQWVGYHTCSARALAECAAKGKVRHGAVVFVAGPTSESPRRRALGAMCALLQHHAPDATHFVPDSILSAGSP</sequence>
<organism evidence="2 3">
    <name type="scientific">Prorocentrum cordatum</name>
    <dbReference type="NCBI Taxonomy" id="2364126"/>
    <lineage>
        <taxon>Eukaryota</taxon>
        <taxon>Sar</taxon>
        <taxon>Alveolata</taxon>
        <taxon>Dinophyceae</taxon>
        <taxon>Prorocentrales</taxon>
        <taxon>Prorocentraceae</taxon>
        <taxon>Prorocentrum</taxon>
    </lineage>
</organism>
<evidence type="ECO:0000313" key="2">
    <source>
        <dbReference type="EMBL" id="CAK0910396.1"/>
    </source>
</evidence>
<dbReference type="EMBL" id="CAUYUJ010022392">
    <property type="protein sequence ID" value="CAK0910396.1"/>
    <property type="molecule type" value="Genomic_DNA"/>
</dbReference>
<evidence type="ECO:0000256" key="1">
    <source>
        <dbReference type="SAM" id="MobiDB-lite"/>
    </source>
</evidence>
<reference evidence="2" key="1">
    <citation type="submission" date="2023-10" db="EMBL/GenBank/DDBJ databases">
        <authorList>
            <person name="Chen Y."/>
            <person name="Shah S."/>
            <person name="Dougan E. K."/>
            <person name="Thang M."/>
            <person name="Chan C."/>
        </authorList>
    </citation>
    <scope>NUCLEOTIDE SEQUENCE [LARGE SCALE GENOMIC DNA]</scope>
</reference>
<feature type="region of interest" description="Disordered" evidence="1">
    <location>
        <begin position="184"/>
        <end position="203"/>
    </location>
</feature>
<comment type="caution">
    <text evidence="2">The sequence shown here is derived from an EMBL/GenBank/DDBJ whole genome shotgun (WGS) entry which is preliminary data.</text>
</comment>
<dbReference type="Proteomes" id="UP001189429">
    <property type="component" value="Unassembled WGS sequence"/>
</dbReference>
<name>A0ABN9YF35_9DINO</name>
<keyword evidence="3" id="KW-1185">Reference proteome</keyword>
<proteinExistence type="predicted"/>